<dbReference type="Pfam" id="PF00550">
    <property type="entry name" value="PP-binding"/>
    <property type="match status" value="1"/>
</dbReference>
<organism evidence="5 6">
    <name type="scientific">Syntrophus gentianae</name>
    <dbReference type="NCBI Taxonomy" id="43775"/>
    <lineage>
        <taxon>Bacteria</taxon>
        <taxon>Pseudomonadati</taxon>
        <taxon>Thermodesulfobacteriota</taxon>
        <taxon>Syntrophia</taxon>
        <taxon>Syntrophales</taxon>
        <taxon>Syntrophaceae</taxon>
        <taxon>Syntrophus</taxon>
    </lineage>
</organism>
<dbReference type="HAMAP" id="MF_01217">
    <property type="entry name" value="Acyl_carrier"/>
    <property type="match status" value="1"/>
</dbReference>
<feature type="modified residue" description="O-(pantetheine 4'-phosphoryl)serine" evidence="3">
    <location>
        <position position="46"/>
    </location>
</feature>
<dbReference type="EMBL" id="FOBS01000016">
    <property type="protein sequence ID" value="SEM44901.1"/>
    <property type="molecule type" value="Genomic_DNA"/>
</dbReference>
<dbReference type="SUPFAM" id="SSF47336">
    <property type="entry name" value="ACP-like"/>
    <property type="match status" value="1"/>
</dbReference>
<evidence type="ECO:0000256" key="3">
    <source>
        <dbReference type="HAMAP-Rule" id="MF_01217"/>
    </source>
</evidence>
<dbReference type="PROSITE" id="PS50075">
    <property type="entry name" value="CARRIER"/>
    <property type="match status" value="1"/>
</dbReference>
<evidence type="ECO:0000313" key="6">
    <source>
        <dbReference type="Proteomes" id="UP000198744"/>
    </source>
</evidence>
<comment type="PTM">
    <text evidence="3">4'-phosphopantetheine is transferred from CoA to a specific serine of apo-ACP by AcpS. This modification is essential for activity because fatty acids are bound in thioester linkage to the sulfhydryl of the prosthetic group.</text>
</comment>
<reference evidence="5 6" key="1">
    <citation type="submission" date="2016-10" db="EMBL/GenBank/DDBJ databases">
        <authorList>
            <person name="de Groot N.N."/>
        </authorList>
    </citation>
    <scope>NUCLEOTIDE SEQUENCE [LARGE SCALE GENOMIC DNA]</scope>
    <source>
        <strain evidence="5 6">DSM 8423</strain>
    </source>
</reference>
<keyword evidence="3" id="KW-0963">Cytoplasm</keyword>
<proteinExistence type="inferred from homology"/>
<dbReference type="GO" id="GO:0000036">
    <property type="term" value="F:acyl carrier activity"/>
    <property type="evidence" value="ECO:0007669"/>
    <property type="project" value="UniProtKB-UniRule"/>
</dbReference>
<keyword evidence="3" id="KW-0275">Fatty acid biosynthesis</keyword>
<feature type="domain" description="Carrier" evidence="4">
    <location>
        <begin position="5"/>
        <end position="86"/>
    </location>
</feature>
<comment type="subcellular location">
    <subcellularLocation>
        <location evidence="3">Cytoplasm</location>
    </subcellularLocation>
</comment>
<comment type="similarity">
    <text evidence="3">Belongs to the acyl carrier protein (ACP) family.</text>
</comment>
<evidence type="ECO:0000313" key="5">
    <source>
        <dbReference type="EMBL" id="SEM44901.1"/>
    </source>
</evidence>
<dbReference type="OrthoDB" id="9810922at2"/>
<protein>
    <recommendedName>
        <fullName evidence="3">Acyl carrier protein</fullName>
        <shortName evidence="3">ACP</shortName>
    </recommendedName>
</protein>
<accession>A0A1H7YG79</accession>
<dbReference type="AlphaFoldDB" id="A0A1H7YG79"/>
<keyword evidence="1 3" id="KW-0596">Phosphopantetheine</keyword>
<keyword evidence="3" id="KW-0444">Lipid biosynthesis</keyword>
<evidence type="ECO:0000256" key="1">
    <source>
        <dbReference type="ARBA" id="ARBA00022450"/>
    </source>
</evidence>
<evidence type="ECO:0000256" key="2">
    <source>
        <dbReference type="ARBA" id="ARBA00022553"/>
    </source>
</evidence>
<dbReference type="RefSeq" id="WP_093883777.1">
    <property type="nucleotide sequence ID" value="NZ_FOBS01000016.1"/>
</dbReference>
<dbReference type="InterPro" id="IPR003231">
    <property type="entry name" value="ACP"/>
</dbReference>
<dbReference type="UniPathway" id="UPA00094"/>
<dbReference type="Proteomes" id="UP000198744">
    <property type="component" value="Unassembled WGS sequence"/>
</dbReference>
<keyword evidence="3" id="KW-0276">Fatty acid metabolism</keyword>
<keyword evidence="3" id="KW-0443">Lipid metabolism</keyword>
<dbReference type="InterPro" id="IPR009081">
    <property type="entry name" value="PP-bd_ACP"/>
</dbReference>
<evidence type="ECO:0000259" key="4">
    <source>
        <dbReference type="PROSITE" id="PS50075"/>
    </source>
</evidence>
<sequence>MSVDLDINAIIRRVAEIVIFELKLQEVTADTFDPELDLVDELGIDSMDLATIALALQDEYDIEIDEDDYPGLKTISLIARYIEKRLTGNPSAN</sequence>
<dbReference type="STRING" id="43775.SAMN04489760_11624"/>
<comment type="pathway">
    <text evidence="3">Lipid metabolism; fatty acid biosynthesis.</text>
</comment>
<dbReference type="Gene3D" id="1.10.1200.10">
    <property type="entry name" value="ACP-like"/>
    <property type="match status" value="1"/>
</dbReference>
<keyword evidence="2 3" id="KW-0597">Phosphoprotein</keyword>
<name>A0A1H7YG79_9BACT</name>
<dbReference type="GO" id="GO:0005737">
    <property type="term" value="C:cytoplasm"/>
    <property type="evidence" value="ECO:0007669"/>
    <property type="project" value="UniProtKB-SubCell"/>
</dbReference>
<gene>
    <name evidence="3" type="primary">acpP</name>
    <name evidence="5" type="ORF">SAMN04489760_11624</name>
</gene>
<dbReference type="InterPro" id="IPR036736">
    <property type="entry name" value="ACP-like_sf"/>
</dbReference>
<comment type="function">
    <text evidence="3">Carrier of the growing fatty acid chain in fatty acid biosynthesis.</text>
</comment>
<keyword evidence="6" id="KW-1185">Reference proteome</keyword>